<organism evidence="1 2">
    <name type="scientific">Platanthera guangdongensis</name>
    <dbReference type="NCBI Taxonomy" id="2320717"/>
    <lineage>
        <taxon>Eukaryota</taxon>
        <taxon>Viridiplantae</taxon>
        <taxon>Streptophyta</taxon>
        <taxon>Embryophyta</taxon>
        <taxon>Tracheophyta</taxon>
        <taxon>Spermatophyta</taxon>
        <taxon>Magnoliopsida</taxon>
        <taxon>Liliopsida</taxon>
        <taxon>Asparagales</taxon>
        <taxon>Orchidaceae</taxon>
        <taxon>Orchidoideae</taxon>
        <taxon>Orchideae</taxon>
        <taxon>Orchidinae</taxon>
        <taxon>Platanthera</taxon>
    </lineage>
</organism>
<dbReference type="Proteomes" id="UP001412067">
    <property type="component" value="Unassembled WGS sequence"/>
</dbReference>
<evidence type="ECO:0000313" key="2">
    <source>
        <dbReference type="Proteomes" id="UP001412067"/>
    </source>
</evidence>
<dbReference type="EMBL" id="JBBWWR010000020">
    <property type="protein sequence ID" value="KAK8940286.1"/>
    <property type="molecule type" value="Genomic_DNA"/>
</dbReference>
<reference evidence="1 2" key="1">
    <citation type="journal article" date="2022" name="Nat. Plants">
        <title>Genomes of leafy and leafless Platanthera orchids illuminate the evolution of mycoheterotrophy.</title>
        <authorList>
            <person name="Li M.H."/>
            <person name="Liu K.W."/>
            <person name="Li Z."/>
            <person name="Lu H.C."/>
            <person name="Ye Q.L."/>
            <person name="Zhang D."/>
            <person name="Wang J.Y."/>
            <person name="Li Y.F."/>
            <person name="Zhong Z.M."/>
            <person name="Liu X."/>
            <person name="Yu X."/>
            <person name="Liu D.K."/>
            <person name="Tu X.D."/>
            <person name="Liu B."/>
            <person name="Hao Y."/>
            <person name="Liao X.Y."/>
            <person name="Jiang Y.T."/>
            <person name="Sun W.H."/>
            <person name="Chen J."/>
            <person name="Chen Y.Q."/>
            <person name="Ai Y."/>
            <person name="Zhai J.W."/>
            <person name="Wu S.S."/>
            <person name="Zhou Z."/>
            <person name="Hsiao Y.Y."/>
            <person name="Wu W.L."/>
            <person name="Chen Y.Y."/>
            <person name="Lin Y.F."/>
            <person name="Hsu J.L."/>
            <person name="Li C.Y."/>
            <person name="Wang Z.W."/>
            <person name="Zhao X."/>
            <person name="Zhong W.Y."/>
            <person name="Ma X.K."/>
            <person name="Ma L."/>
            <person name="Huang J."/>
            <person name="Chen G.Z."/>
            <person name="Huang M.Z."/>
            <person name="Huang L."/>
            <person name="Peng D.H."/>
            <person name="Luo Y.B."/>
            <person name="Zou S.Q."/>
            <person name="Chen S.P."/>
            <person name="Lan S."/>
            <person name="Tsai W.C."/>
            <person name="Van de Peer Y."/>
            <person name="Liu Z.J."/>
        </authorList>
    </citation>
    <scope>NUCLEOTIDE SEQUENCE [LARGE SCALE GENOMIC DNA]</scope>
    <source>
        <strain evidence="1">Lor288</strain>
    </source>
</reference>
<name>A0ABR2LH15_9ASPA</name>
<accession>A0ABR2LH15</accession>
<comment type="caution">
    <text evidence="1">The sequence shown here is derived from an EMBL/GenBank/DDBJ whole genome shotgun (WGS) entry which is preliminary data.</text>
</comment>
<sequence length="81" mass="8488">MIGSNPAIWKVSPSISGMVAELLPSANPEKPVISLGPGDPAAYPHLFSKGREAFTEAVASAVTSTLYDAYPPPFGFPSARR</sequence>
<protein>
    <submittedName>
        <fullName evidence="1">Uncharacterized protein</fullName>
    </submittedName>
</protein>
<evidence type="ECO:0000313" key="1">
    <source>
        <dbReference type="EMBL" id="KAK8940286.1"/>
    </source>
</evidence>
<keyword evidence="2" id="KW-1185">Reference proteome</keyword>
<proteinExistence type="predicted"/>
<gene>
    <name evidence="1" type="ORF">KSP40_PGU010925</name>
</gene>